<dbReference type="RefSeq" id="WP_241566554.1">
    <property type="nucleotide sequence ID" value="NZ_ATDN01000012.1"/>
</dbReference>
<dbReference type="GO" id="GO:0016747">
    <property type="term" value="F:acyltransferase activity, transferring groups other than amino-acyl groups"/>
    <property type="evidence" value="ECO:0007669"/>
    <property type="project" value="InterPro"/>
</dbReference>
<organism evidence="2 3">
    <name type="scientific">Mycolicibacterium elephantis DSM 44368</name>
    <dbReference type="NCBI Taxonomy" id="1335622"/>
    <lineage>
        <taxon>Bacteria</taxon>
        <taxon>Bacillati</taxon>
        <taxon>Actinomycetota</taxon>
        <taxon>Actinomycetes</taxon>
        <taxon>Mycobacteriales</taxon>
        <taxon>Mycobacteriaceae</taxon>
        <taxon>Mycolicibacterium</taxon>
    </lineage>
</organism>
<dbReference type="Gene3D" id="3.40.47.10">
    <property type="match status" value="1"/>
</dbReference>
<proteinExistence type="predicted"/>
<accession>A0A439DVA2</accession>
<feature type="domain" description="Thiolase C-terminal" evidence="1">
    <location>
        <begin position="245"/>
        <end position="369"/>
    </location>
</feature>
<dbReference type="PANTHER" id="PTHR42870:SF1">
    <property type="entry name" value="NON-SPECIFIC LIPID-TRANSFER PROTEIN-LIKE 2"/>
    <property type="match status" value="1"/>
</dbReference>
<dbReference type="AlphaFoldDB" id="A0A439DVA2"/>
<reference evidence="2 3" key="1">
    <citation type="submission" date="2013-06" db="EMBL/GenBank/DDBJ databases">
        <title>The draft sequence of the Mycobacterium elephantis genome.</title>
        <authorList>
            <person name="Pettersson F.B."/>
            <person name="Das S."/>
            <person name="Dasgupta S."/>
            <person name="Bhattacharya A."/>
            <person name="Kirsebom L.A."/>
        </authorList>
    </citation>
    <scope>NUCLEOTIDE SEQUENCE [LARGE SCALE GENOMIC DNA]</scope>
    <source>
        <strain evidence="2 3">DSM 44368</strain>
    </source>
</reference>
<dbReference type="PIRSF" id="PIRSF000429">
    <property type="entry name" value="Ac-CoA_Ac_transf"/>
    <property type="match status" value="1"/>
</dbReference>
<sequence>MISGTGISQIGRRTGIAPLDLTTQACEAAIADAGLTSVDVDAILTLGDTPAAEAAHRLGIADRADLGDPLGTHGLLTPVARACAAVAEGRARHVLVYRTVQMMGGTADTKSSGPRPARGRTVGPMGDVGYLLAAHAYSAANWLAMHCRRHMQRYGTTKEQLGWVAINGRRNAGRNPRAVYREPITMDDYLNARPVSDPFGLLDCDVPVDGSIALVVSPASHRANSPHGAVTVEATGGASGAGGWSGRSDYPKMAATDAGADMWAKTTLKPSDVDVAELYDGFTFLTLAWLEALGFCADGEAGPFVEGGTRIAPDGQLPLNTYGGQLSAGRLHGYWVLYEACQQLRGRAGETALPNRPEVAVVSAGGGPIAGCVLLTC</sequence>
<dbReference type="PANTHER" id="PTHR42870">
    <property type="entry name" value="ACETYL-COA C-ACETYLTRANSFERASE"/>
    <property type="match status" value="1"/>
</dbReference>
<name>A0A439DVA2_9MYCO</name>
<dbReference type="InterPro" id="IPR002155">
    <property type="entry name" value="Thiolase"/>
</dbReference>
<dbReference type="InterPro" id="IPR016039">
    <property type="entry name" value="Thiolase-like"/>
</dbReference>
<dbReference type="SUPFAM" id="SSF53901">
    <property type="entry name" value="Thiolase-like"/>
    <property type="match status" value="2"/>
</dbReference>
<dbReference type="Pfam" id="PF22691">
    <property type="entry name" value="Thiolase_C_1"/>
    <property type="match status" value="1"/>
</dbReference>
<dbReference type="CDD" id="cd00829">
    <property type="entry name" value="SCP-x_thiolase"/>
    <property type="match status" value="1"/>
</dbReference>
<comment type="caution">
    <text evidence="2">The sequence shown here is derived from an EMBL/GenBank/DDBJ whole genome shotgun (WGS) entry which is preliminary data.</text>
</comment>
<gene>
    <name evidence="2" type="ORF">MELE44368_03110</name>
</gene>
<evidence type="ECO:0000259" key="1">
    <source>
        <dbReference type="Pfam" id="PF22691"/>
    </source>
</evidence>
<evidence type="ECO:0000313" key="3">
    <source>
        <dbReference type="Proteomes" id="UP000287177"/>
    </source>
</evidence>
<keyword evidence="2" id="KW-0808">Transferase</keyword>
<dbReference type="EMBL" id="ATDN01000012">
    <property type="protein sequence ID" value="RWA20957.1"/>
    <property type="molecule type" value="Genomic_DNA"/>
</dbReference>
<dbReference type="InterPro" id="IPR055140">
    <property type="entry name" value="Thiolase_C_2"/>
</dbReference>
<dbReference type="Proteomes" id="UP000287177">
    <property type="component" value="Unassembled WGS sequence"/>
</dbReference>
<protein>
    <submittedName>
        <fullName evidence="2">Acetyl-CoA acetyltransferase</fullName>
    </submittedName>
</protein>
<evidence type="ECO:0000313" key="2">
    <source>
        <dbReference type="EMBL" id="RWA20957.1"/>
    </source>
</evidence>
<keyword evidence="3" id="KW-1185">Reference proteome</keyword>